<feature type="compositionally biased region" description="Polar residues" evidence="2">
    <location>
        <begin position="211"/>
        <end position="229"/>
    </location>
</feature>
<evidence type="ECO:0000313" key="3">
    <source>
        <dbReference type="EMBL" id="KAF5385605.1"/>
    </source>
</evidence>
<dbReference type="OrthoDB" id="3017535at2759"/>
<evidence type="ECO:0000256" key="1">
    <source>
        <dbReference type="SAM" id="Coils"/>
    </source>
</evidence>
<feature type="compositionally biased region" description="Polar residues" evidence="2">
    <location>
        <begin position="188"/>
        <end position="200"/>
    </location>
</feature>
<dbReference type="Proteomes" id="UP000518752">
    <property type="component" value="Unassembled WGS sequence"/>
</dbReference>
<feature type="region of interest" description="Disordered" evidence="2">
    <location>
        <begin position="275"/>
        <end position="394"/>
    </location>
</feature>
<keyword evidence="4" id="KW-1185">Reference proteome</keyword>
<gene>
    <name evidence="3" type="ORF">D9757_006783</name>
</gene>
<dbReference type="EMBL" id="JAACJN010000039">
    <property type="protein sequence ID" value="KAF5385605.1"/>
    <property type="molecule type" value="Genomic_DNA"/>
</dbReference>
<feature type="compositionally biased region" description="Polar residues" evidence="2">
    <location>
        <begin position="277"/>
        <end position="296"/>
    </location>
</feature>
<feature type="compositionally biased region" description="Basic and acidic residues" evidence="2">
    <location>
        <begin position="366"/>
        <end position="394"/>
    </location>
</feature>
<reference evidence="3 4" key="1">
    <citation type="journal article" date="2020" name="ISME J.">
        <title>Uncovering the hidden diversity of litter-decomposition mechanisms in mushroom-forming fungi.</title>
        <authorList>
            <person name="Floudas D."/>
            <person name="Bentzer J."/>
            <person name="Ahren D."/>
            <person name="Johansson T."/>
            <person name="Persson P."/>
            <person name="Tunlid A."/>
        </authorList>
    </citation>
    <scope>NUCLEOTIDE SEQUENCE [LARGE SCALE GENOMIC DNA]</scope>
    <source>
        <strain evidence="3 4">CBS 406.79</strain>
    </source>
</reference>
<comment type="caution">
    <text evidence="3">The sequence shown here is derived from an EMBL/GenBank/DDBJ whole genome shotgun (WGS) entry which is preliminary data.</text>
</comment>
<keyword evidence="1" id="KW-0175">Coiled coil</keyword>
<name>A0A8H5HM89_9AGAR</name>
<organism evidence="3 4">
    <name type="scientific">Collybiopsis confluens</name>
    <dbReference type="NCBI Taxonomy" id="2823264"/>
    <lineage>
        <taxon>Eukaryota</taxon>
        <taxon>Fungi</taxon>
        <taxon>Dikarya</taxon>
        <taxon>Basidiomycota</taxon>
        <taxon>Agaricomycotina</taxon>
        <taxon>Agaricomycetes</taxon>
        <taxon>Agaricomycetidae</taxon>
        <taxon>Agaricales</taxon>
        <taxon>Marasmiineae</taxon>
        <taxon>Omphalotaceae</taxon>
        <taxon>Collybiopsis</taxon>
    </lineage>
</organism>
<sequence length="454" mass="50565">MLKAKKIECWIATCSRIDPGENTVQLQCGPAKTELDRNGTTVISTSICLPSSGLANDRDYNLYWRTVDSDEPLSLWCTIISKKPAGCNSRIEAKGWMCRSRPDTQSRSTVKWRENKELLRPYSIFNSCKMGSMRLEIQRLNGNVQARCHNGKDDVTMDVLDEDQHRPWLVFEFNFEREPDDTLGCVTFNPNADSPTSSSAPGKKRKRRSESTPSVSDFREQQNPSSSQRPRVFEFRSVNFPKPLPRSPRVFSKYRGTIILPQAYPTRPAMQAKIRPSSPQGVATTVVSGINSSSPASVRPHSPPIFRNATPGPSSSSVAHEPPNKPNSILLGPPAIESQPMATTATASTSTSTSTSTGGSRTSSSHSEDRGSVLADHNESDHGHYESAELSRKPEHFKKLLEKLKSQNKNLDEKVERAKQEMAEIAALKKQIEAKEKEFEQVNRDINKEFASML</sequence>
<feature type="compositionally biased region" description="Low complexity" evidence="2">
    <location>
        <begin position="342"/>
        <end position="365"/>
    </location>
</feature>
<accession>A0A8H5HM89</accession>
<feature type="coiled-coil region" evidence="1">
    <location>
        <begin position="397"/>
        <end position="449"/>
    </location>
</feature>
<feature type="region of interest" description="Disordered" evidence="2">
    <location>
        <begin position="184"/>
        <end position="234"/>
    </location>
</feature>
<dbReference type="AlphaFoldDB" id="A0A8H5HM89"/>
<evidence type="ECO:0000256" key="2">
    <source>
        <dbReference type="SAM" id="MobiDB-lite"/>
    </source>
</evidence>
<protein>
    <submittedName>
        <fullName evidence="3">Uncharacterized protein</fullName>
    </submittedName>
</protein>
<proteinExistence type="predicted"/>
<evidence type="ECO:0000313" key="4">
    <source>
        <dbReference type="Proteomes" id="UP000518752"/>
    </source>
</evidence>